<dbReference type="STRING" id="262209.AWH69_10970"/>
<keyword evidence="4" id="KW-1185">Reference proteome</keyword>
<keyword evidence="2" id="KW-0812">Transmembrane</keyword>
<evidence type="ECO:0000313" key="3">
    <source>
        <dbReference type="EMBL" id="OAB86922.1"/>
    </source>
</evidence>
<sequence>MIPRDEHDDLETFGRLMDDPTRRDDPVDAFFARERELVEELPGHDVHLQGVLRAGRTGRRRSTGWLVAGAAAVAAVATAVGVGMLGTGQEELRPAGDPTTVSLPEPSEATTPAPTASRAEPADGQLLARSVSAGDDRTRAVLGEARCSAETTCPLLLRTTDDGQSWINTAALPDLSVAPPGGIAVAPDQVGILRWASADTGYLAGSVLRRTTDGGTTWADMPYPGGTIVATEVADGVVHLVSAGECTEQGCAGPLRVYRAGTGDSSADVVVLDEDVSGITGAQLVVRGPRAYLSVGTADGSRTYRIGEQAEHLEPCDEGDSVFFGTPADGEGPLSVLCGTPGDDGGTSIRVRTSTDDGVTWSSASPSVAVGGTVAGYAQTQPGTAVVVTRGEAGGRALRTTDGGASWRVAKADSVQWSWVAAGGDDRVYGLADDSEGFLESTDGGQSWRVEVLAP</sequence>
<accession>A0A176QB12</accession>
<dbReference type="AlphaFoldDB" id="A0A176QB12"/>
<name>A0A176QB12_9MICO</name>
<gene>
    <name evidence="3" type="ORF">AWH69_10970</name>
</gene>
<dbReference type="SUPFAM" id="SSF50939">
    <property type="entry name" value="Sialidases"/>
    <property type="match status" value="1"/>
</dbReference>
<dbReference type="EMBL" id="LQZG01000003">
    <property type="protein sequence ID" value="OAB86922.1"/>
    <property type="molecule type" value="Genomic_DNA"/>
</dbReference>
<feature type="compositionally biased region" description="Low complexity" evidence="1">
    <location>
        <begin position="104"/>
        <end position="119"/>
    </location>
</feature>
<dbReference type="Gene3D" id="2.130.10.10">
    <property type="entry name" value="YVTN repeat-like/Quinoprotein amine dehydrogenase"/>
    <property type="match status" value="2"/>
</dbReference>
<keyword evidence="2" id="KW-1133">Transmembrane helix</keyword>
<proteinExistence type="predicted"/>
<protein>
    <recommendedName>
        <fullName evidence="5">Exo-alpha-sialidase</fullName>
    </recommendedName>
</protein>
<feature type="region of interest" description="Disordered" evidence="1">
    <location>
        <begin position="1"/>
        <end position="21"/>
    </location>
</feature>
<evidence type="ECO:0008006" key="5">
    <source>
        <dbReference type="Google" id="ProtNLM"/>
    </source>
</evidence>
<reference evidence="3 4" key="1">
    <citation type="submission" date="2016-01" db="EMBL/GenBank/DDBJ databases">
        <title>Janibacter melonis strain CD11_4 genome sequencing and assembly.</title>
        <authorList>
            <person name="Nair G.R."/>
            <person name="Kaur G."/>
            <person name="Chander A.M."/>
            <person name="Mayilraj S."/>
        </authorList>
    </citation>
    <scope>NUCLEOTIDE SEQUENCE [LARGE SCALE GENOMIC DNA]</scope>
    <source>
        <strain evidence="3 4">CD11-4</strain>
    </source>
</reference>
<feature type="region of interest" description="Disordered" evidence="1">
    <location>
        <begin position="88"/>
        <end position="124"/>
    </location>
</feature>
<evidence type="ECO:0000256" key="2">
    <source>
        <dbReference type="SAM" id="Phobius"/>
    </source>
</evidence>
<keyword evidence="2" id="KW-0472">Membrane</keyword>
<dbReference type="Proteomes" id="UP000076976">
    <property type="component" value="Unassembled WGS sequence"/>
</dbReference>
<organism evidence="3 4">
    <name type="scientific">Janibacter melonis</name>
    <dbReference type="NCBI Taxonomy" id="262209"/>
    <lineage>
        <taxon>Bacteria</taxon>
        <taxon>Bacillati</taxon>
        <taxon>Actinomycetota</taxon>
        <taxon>Actinomycetes</taxon>
        <taxon>Micrococcales</taxon>
        <taxon>Intrasporangiaceae</taxon>
        <taxon>Janibacter</taxon>
    </lineage>
</organism>
<comment type="caution">
    <text evidence="3">The sequence shown here is derived from an EMBL/GenBank/DDBJ whole genome shotgun (WGS) entry which is preliminary data.</text>
</comment>
<dbReference type="InterPro" id="IPR036278">
    <property type="entry name" value="Sialidase_sf"/>
</dbReference>
<evidence type="ECO:0000256" key="1">
    <source>
        <dbReference type="SAM" id="MobiDB-lite"/>
    </source>
</evidence>
<feature type="transmembrane region" description="Helical" evidence="2">
    <location>
        <begin position="63"/>
        <end position="85"/>
    </location>
</feature>
<dbReference type="RefSeq" id="WP_068275368.1">
    <property type="nucleotide sequence ID" value="NZ_LQZG01000003.1"/>
</dbReference>
<evidence type="ECO:0000313" key="4">
    <source>
        <dbReference type="Proteomes" id="UP000076976"/>
    </source>
</evidence>
<dbReference type="InterPro" id="IPR015943">
    <property type="entry name" value="WD40/YVTN_repeat-like_dom_sf"/>
</dbReference>
<dbReference type="CDD" id="cd15482">
    <property type="entry name" value="Sialidase_non-viral"/>
    <property type="match status" value="1"/>
</dbReference>